<dbReference type="Proteomes" id="UP000265520">
    <property type="component" value="Unassembled WGS sequence"/>
</dbReference>
<dbReference type="EMBL" id="LXQA010001687">
    <property type="protein sequence ID" value="MCH80955.1"/>
    <property type="molecule type" value="Genomic_DNA"/>
</dbReference>
<dbReference type="AlphaFoldDB" id="A0A392M114"/>
<sequence>MPVKVWREVVKMQRSFLWGGLSIRKRICWVKWTDICKPKKEGGLGIRDLRLVNISLLAKWHWKLLVESDELWKVVVAKYGVGALGNVGLEGLNPRPISSVWWGEICRLDKGIGWFSQVAVKKLGNGNSIKFWKDVWVGEQCLAQRFSRLFGISVQQDEFIRNVGSWVNGEWRWGLSWRKNFFVWEQTLVQELLDLISNVAITDADDGWIWIPERVEGFLVKSLYVYLDRLLSPQNQRTSLENFAFNYIWKSGVPSKVSALVWQLFLDRLPTRDNLCHRGVIRSDDVFCPLCTMEVESSRHLFFALSVCCRDLVRCFEMVRSGYGASA</sequence>
<dbReference type="InterPro" id="IPR026960">
    <property type="entry name" value="RVT-Znf"/>
</dbReference>
<evidence type="ECO:0000313" key="2">
    <source>
        <dbReference type="EMBL" id="MCH80955.1"/>
    </source>
</evidence>
<evidence type="ECO:0000313" key="3">
    <source>
        <dbReference type="Proteomes" id="UP000265520"/>
    </source>
</evidence>
<feature type="domain" description="Reverse transcriptase zinc-binding" evidence="1">
    <location>
        <begin position="239"/>
        <end position="304"/>
    </location>
</feature>
<dbReference type="PANTHER" id="PTHR36617:SF16">
    <property type="entry name" value="OS04G0516500 PROTEIN"/>
    <property type="match status" value="1"/>
</dbReference>
<dbReference type="Pfam" id="PF13966">
    <property type="entry name" value="zf-RVT"/>
    <property type="match status" value="1"/>
</dbReference>
<gene>
    <name evidence="2" type="ORF">A2U01_0001732</name>
</gene>
<comment type="caution">
    <text evidence="2">The sequence shown here is derived from an EMBL/GenBank/DDBJ whole genome shotgun (WGS) entry which is preliminary data.</text>
</comment>
<dbReference type="PANTHER" id="PTHR36617">
    <property type="entry name" value="PROTEIN, PUTATIVE-RELATED"/>
    <property type="match status" value="1"/>
</dbReference>
<organism evidence="2 3">
    <name type="scientific">Trifolium medium</name>
    <dbReference type="NCBI Taxonomy" id="97028"/>
    <lineage>
        <taxon>Eukaryota</taxon>
        <taxon>Viridiplantae</taxon>
        <taxon>Streptophyta</taxon>
        <taxon>Embryophyta</taxon>
        <taxon>Tracheophyta</taxon>
        <taxon>Spermatophyta</taxon>
        <taxon>Magnoliopsida</taxon>
        <taxon>eudicotyledons</taxon>
        <taxon>Gunneridae</taxon>
        <taxon>Pentapetalae</taxon>
        <taxon>rosids</taxon>
        <taxon>fabids</taxon>
        <taxon>Fabales</taxon>
        <taxon>Fabaceae</taxon>
        <taxon>Papilionoideae</taxon>
        <taxon>50 kb inversion clade</taxon>
        <taxon>NPAAA clade</taxon>
        <taxon>Hologalegina</taxon>
        <taxon>IRL clade</taxon>
        <taxon>Trifolieae</taxon>
        <taxon>Trifolium</taxon>
    </lineage>
</organism>
<accession>A0A392M114</accession>
<proteinExistence type="predicted"/>
<evidence type="ECO:0000259" key="1">
    <source>
        <dbReference type="Pfam" id="PF13966"/>
    </source>
</evidence>
<keyword evidence="3" id="KW-1185">Reference proteome</keyword>
<reference evidence="2 3" key="1">
    <citation type="journal article" date="2018" name="Front. Plant Sci.">
        <title>Red Clover (Trifolium pratense) and Zigzag Clover (T. medium) - A Picture of Genomic Similarities and Differences.</title>
        <authorList>
            <person name="Dluhosova J."/>
            <person name="Istvanek J."/>
            <person name="Nedelnik J."/>
            <person name="Repkova J."/>
        </authorList>
    </citation>
    <scope>NUCLEOTIDE SEQUENCE [LARGE SCALE GENOMIC DNA]</scope>
    <source>
        <strain evidence="3">cv. 10/8</strain>
        <tissue evidence="2">Leaf</tissue>
    </source>
</reference>
<protein>
    <submittedName>
        <fullName evidence="2">Putative ribonuclease H protein</fullName>
    </submittedName>
</protein>
<name>A0A392M114_9FABA</name>